<gene>
    <name evidence="1" type="ORF">CPELLU_LOCUS14159</name>
</gene>
<name>A0A9N9IQ21_9GLOM</name>
<protein>
    <submittedName>
        <fullName evidence="1">332_t:CDS:1</fullName>
    </submittedName>
</protein>
<organism evidence="1 2">
    <name type="scientific">Cetraspora pellucida</name>
    <dbReference type="NCBI Taxonomy" id="1433469"/>
    <lineage>
        <taxon>Eukaryota</taxon>
        <taxon>Fungi</taxon>
        <taxon>Fungi incertae sedis</taxon>
        <taxon>Mucoromycota</taxon>
        <taxon>Glomeromycotina</taxon>
        <taxon>Glomeromycetes</taxon>
        <taxon>Diversisporales</taxon>
        <taxon>Gigasporaceae</taxon>
        <taxon>Cetraspora</taxon>
    </lineage>
</organism>
<dbReference type="Proteomes" id="UP000789759">
    <property type="component" value="Unassembled WGS sequence"/>
</dbReference>
<evidence type="ECO:0000313" key="1">
    <source>
        <dbReference type="EMBL" id="CAG8742274.1"/>
    </source>
</evidence>
<proteinExistence type="predicted"/>
<keyword evidence="2" id="KW-1185">Reference proteome</keyword>
<sequence>MSGDTKMPLLRNGTKPDGSIHVMTYIDDKNVVRPKAKCIARLNCDYTFRGLKRAVPRALNSVNIIKICHFAHRSECFISAYKLGKAAAFAVKKYHSHRRIPEKVLKEFAHD</sequence>
<accession>A0A9N9IQ21</accession>
<comment type="caution">
    <text evidence="1">The sequence shown here is derived from an EMBL/GenBank/DDBJ whole genome shotgun (WGS) entry which is preliminary data.</text>
</comment>
<evidence type="ECO:0000313" key="2">
    <source>
        <dbReference type="Proteomes" id="UP000789759"/>
    </source>
</evidence>
<dbReference type="EMBL" id="CAJVQA010016318">
    <property type="protein sequence ID" value="CAG8742274.1"/>
    <property type="molecule type" value="Genomic_DNA"/>
</dbReference>
<dbReference type="OrthoDB" id="2426069at2759"/>
<reference evidence="1" key="1">
    <citation type="submission" date="2021-06" db="EMBL/GenBank/DDBJ databases">
        <authorList>
            <person name="Kallberg Y."/>
            <person name="Tangrot J."/>
            <person name="Rosling A."/>
        </authorList>
    </citation>
    <scope>NUCLEOTIDE SEQUENCE</scope>
    <source>
        <strain evidence="1">FL966</strain>
    </source>
</reference>
<dbReference type="AlphaFoldDB" id="A0A9N9IQ21"/>